<evidence type="ECO:0000313" key="4">
    <source>
        <dbReference type="Proteomes" id="UP000321204"/>
    </source>
</evidence>
<protein>
    <submittedName>
        <fullName evidence="3">M23 family metallopeptidase</fullName>
    </submittedName>
</protein>
<dbReference type="GO" id="GO:0004222">
    <property type="term" value="F:metalloendopeptidase activity"/>
    <property type="evidence" value="ECO:0007669"/>
    <property type="project" value="TreeGrafter"/>
</dbReference>
<dbReference type="KEGG" id="fgg:FSB75_13050"/>
<dbReference type="InterPro" id="IPR016047">
    <property type="entry name" value="M23ase_b-sheet_dom"/>
</dbReference>
<reference evidence="3 4" key="1">
    <citation type="journal article" date="2015" name="Int. J. Syst. Evol. Microbiol.">
        <title>Flavisolibacter ginsenosidimutans sp. nov., with ginsenoside-converting activity isolated from soil used for cultivating ginseng.</title>
        <authorList>
            <person name="Zhao Y."/>
            <person name="Liu Q."/>
            <person name="Kang M.S."/>
            <person name="Jin F."/>
            <person name="Yu H."/>
            <person name="Im W.T."/>
        </authorList>
    </citation>
    <scope>NUCLEOTIDE SEQUENCE [LARGE SCALE GENOMIC DNA]</scope>
    <source>
        <strain evidence="3 4">Gsoil 636</strain>
    </source>
</reference>
<dbReference type="InterPro" id="IPR011055">
    <property type="entry name" value="Dup_hybrid_motif"/>
</dbReference>
<dbReference type="SUPFAM" id="SSF51261">
    <property type="entry name" value="Duplicated hybrid motif"/>
    <property type="match status" value="1"/>
</dbReference>
<dbReference type="EMBL" id="CP042433">
    <property type="protein sequence ID" value="QEC56786.1"/>
    <property type="molecule type" value="Genomic_DNA"/>
</dbReference>
<dbReference type="Proteomes" id="UP000321204">
    <property type="component" value="Chromosome"/>
</dbReference>
<accession>A0A5B8UK29</accession>
<keyword evidence="1" id="KW-0732">Signal</keyword>
<organism evidence="3 4">
    <name type="scientific">Flavisolibacter ginsenosidimutans</name>
    <dbReference type="NCBI Taxonomy" id="661481"/>
    <lineage>
        <taxon>Bacteria</taxon>
        <taxon>Pseudomonadati</taxon>
        <taxon>Bacteroidota</taxon>
        <taxon>Chitinophagia</taxon>
        <taxon>Chitinophagales</taxon>
        <taxon>Chitinophagaceae</taxon>
        <taxon>Flavisolibacter</taxon>
    </lineage>
</organism>
<keyword evidence="4" id="KW-1185">Reference proteome</keyword>
<dbReference type="Pfam" id="PF01551">
    <property type="entry name" value="Peptidase_M23"/>
    <property type="match status" value="1"/>
</dbReference>
<dbReference type="PANTHER" id="PTHR21666">
    <property type="entry name" value="PEPTIDASE-RELATED"/>
    <property type="match status" value="1"/>
</dbReference>
<dbReference type="Gene3D" id="2.70.70.10">
    <property type="entry name" value="Glucose Permease (Domain IIA)"/>
    <property type="match status" value="1"/>
</dbReference>
<evidence type="ECO:0000259" key="2">
    <source>
        <dbReference type="Pfam" id="PF01551"/>
    </source>
</evidence>
<dbReference type="InterPro" id="IPR050570">
    <property type="entry name" value="Cell_wall_metabolism_enzyme"/>
</dbReference>
<sequence>MHYQFCARYLNGRADRYTTASLEKRRGMYKRLRNLFFLVLLQQGLGAQDYPKNYFRSPLNIPMALVANFGEIRPAHWHMGLDVRTQQRVNLPVYAAADGYIARIVVEPGGFGQAIYINHPNGFTTLYAHLNAFFPALQQRVKEEQYKQESWQINLEFDPDEFPVKKNDFIALSGSTGGSAGPHVHFEIRDTKTDKVLNPLLFGFPIADAVPPTVTRIAIYDRTKSTYMQTPRIISVAGVRNNTLKLSSANVSFAVGAFDRFSGSNNPNGIYSAKVYVDEHPVSSFTLNNIGYDETRYINAQLDYPYQARGGGHLQHITPLPGATEVAYNTYGGDGIVHLTDNNVHAVLIEVKDANGNTTRIPFGLQYEGSLSALSSLSNAEHFLPNDVNVFERENFQVVTTEKTMYDAVNISFAAANNGVANAVSSLYTFFSASIPAHDSVTVRIKPLVGIADEWKDRIVIKNISGSKTVVEKTIWQKGWLMAKFRQFGTYQAFVDNVPPNVNGVAADLSKAKRIVFTPTDNFNSIKRFRGEVDGKWLRFTNDKGRSWIYTFDEHFPAGEHELKMIVEDEAGNVKEKVWKVRR</sequence>
<gene>
    <name evidence="3" type="ORF">FSB75_13050</name>
</gene>
<evidence type="ECO:0000313" key="3">
    <source>
        <dbReference type="EMBL" id="QEC56786.1"/>
    </source>
</evidence>
<name>A0A5B8UK29_9BACT</name>
<dbReference type="AlphaFoldDB" id="A0A5B8UK29"/>
<feature type="domain" description="M23ase beta-sheet core" evidence="2">
    <location>
        <begin position="78"/>
        <end position="145"/>
    </location>
</feature>
<dbReference type="PANTHER" id="PTHR21666:SF289">
    <property type="entry name" value="L-ALA--D-GLU ENDOPEPTIDASE"/>
    <property type="match status" value="1"/>
</dbReference>
<proteinExistence type="predicted"/>
<dbReference type="CDD" id="cd12797">
    <property type="entry name" value="M23_peptidase"/>
    <property type="match status" value="1"/>
</dbReference>
<evidence type="ECO:0000256" key="1">
    <source>
        <dbReference type="ARBA" id="ARBA00022729"/>
    </source>
</evidence>
<dbReference type="OrthoDB" id="9810477at2"/>